<dbReference type="InterPro" id="IPR001245">
    <property type="entry name" value="Ser-Thr/Tyr_kinase_cat_dom"/>
</dbReference>
<keyword evidence="2" id="KW-0808">Transferase</keyword>
<dbReference type="PANTHER" id="PTHR44329">
    <property type="entry name" value="SERINE/THREONINE-PROTEIN KINASE TNNI3K-RELATED"/>
    <property type="match status" value="1"/>
</dbReference>
<sequence>RLKREIEIWRKLKHPHVLELLGNVTMLGGQMITVCLWMERGDLVRFLSRYPEYPIPQRLRIVGHERLSFSVVHTQQPPIIHGDISGCNILLDTNCTAYLSDFETTQEIRTEPSTISTTRYSLRWCAPECVHGLNDAAHGYLSKDTDIYSMGSVILQVLSGKIPFYNIRNEGHLLMIRSKRKWPKRPPGLGDHHWELICQCWLDTGNGKARRPDALSLL</sequence>
<organism evidence="2 3">
    <name type="scientific">Crucibulum laeve</name>
    <dbReference type="NCBI Taxonomy" id="68775"/>
    <lineage>
        <taxon>Eukaryota</taxon>
        <taxon>Fungi</taxon>
        <taxon>Dikarya</taxon>
        <taxon>Basidiomycota</taxon>
        <taxon>Agaricomycotina</taxon>
        <taxon>Agaricomycetes</taxon>
        <taxon>Agaricomycetidae</taxon>
        <taxon>Agaricales</taxon>
        <taxon>Agaricineae</taxon>
        <taxon>Nidulariaceae</taxon>
        <taxon>Crucibulum</taxon>
    </lineage>
</organism>
<dbReference type="Proteomes" id="UP000308652">
    <property type="component" value="Unassembled WGS sequence"/>
</dbReference>
<dbReference type="Pfam" id="PF07714">
    <property type="entry name" value="PK_Tyr_Ser-Thr"/>
    <property type="match status" value="1"/>
</dbReference>
<evidence type="ECO:0000313" key="2">
    <source>
        <dbReference type="EMBL" id="TFK34719.1"/>
    </source>
</evidence>
<proteinExistence type="predicted"/>
<dbReference type="SUPFAM" id="SSF56112">
    <property type="entry name" value="Protein kinase-like (PK-like)"/>
    <property type="match status" value="1"/>
</dbReference>
<dbReference type="InterPro" id="IPR011009">
    <property type="entry name" value="Kinase-like_dom_sf"/>
</dbReference>
<evidence type="ECO:0000259" key="1">
    <source>
        <dbReference type="PROSITE" id="PS50011"/>
    </source>
</evidence>
<dbReference type="InterPro" id="IPR051681">
    <property type="entry name" value="Ser/Thr_Kinases-Pseudokinases"/>
</dbReference>
<dbReference type="EMBL" id="ML213628">
    <property type="protein sequence ID" value="TFK34719.1"/>
    <property type="molecule type" value="Genomic_DNA"/>
</dbReference>
<accession>A0A5C3LNF5</accession>
<name>A0A5C3LNF5_9AGAR</name>
<evidence type="ECO:0000313" key="3">
    <source>
        <dbReference type="Proteomes" id="UP000308652"/>
    </source>
</evidence>
<reference evidence="2 3" key="1">
    <citation type="journal article" date="2019" name="Nat. Ecol. Evol.">
        <title>Megaphylogeny resolves global patterns of mushroom evolution.</title>
        <authorList>
            <person name="Varga T."/>
            <person name="Krizsan K."/>
            <person name="Foldi C."/>
            <person name="Dima B."/>
            <person name="Sanchez-Garcia M."/>
            <person name="Sanchez-Ramirez S."/>
            <person name="Szollosi G.J."/>
            <person name="Szarkandi J.G."/>
            <person name="Papp V."/>
            <person name="Albert L."/>
            <person name="Andreopoulos W."/>
            <person name="Angelini C."/>
            <person name="Antonin V."/>
            <person name="Barry K.W."/>
            <person name="Bougher N.L."/>
            <person name="Buchanan P."/>
            <person name="Buyck B."/>
            <person name="Bense V."/>
            <person name="Catcheside P."/>
            <person name="Chovatia M."/>
            <person name="Cooper J."/>
            <person name="Damon W."/>
            <person name="Desjardin D."/>
            <person name="Finy P."/>
            <person name="Geml J."/>
            <person name="Haridas S."/>
            <person name="Hughes K."/>
            <person name="Justo A."/>
            <person name="Karasinski D."/>
            <person name="Kautmanova I."/>
            <person name="Kiss B."/>
            <person name="Kocsube S."/>
            <person name="Kotiranta H."/>
            <person name="LaButti K.M."/>
            <person name="Lechner B.E."/>
            <person name="Liimatainen K."/>
            <person name="Lipzen A."/>
            <person name="Lukacs Z."/>
            <person name="Mihaltcheva S."/>
            <person name="Morgado L.N."/>
            <person name="Niskanen T."/>
            <person name="Noordeloos M.E."/>
            <person name="Ohm R.A."/>
            <person name="Ortiz-Santana B."/>
            <person name="Ovrebo C."/>
            <person name="Racz N."/>
            <person name="Riley R."/>
            <person name="Savchenko A."/>
            <person name="Shiryaev A."/>
            <person name="Soop K."/>
            <person name="Spirin V."/>
            <person name="Szebenyi C."/>
            <person name="Tomsovsky M."/>
            <person name="Tulloss R.E."/>
            <person name="Uehling J."/>
            <person name="Grigoriev I.V."/>
            <person name="Vagvolgyi C."/>
            <person name="Papp T."/>
            <person name="Martin F.M."/>
            <person name="Miettinen O."/>
            <person name="Hibbett D.S."/>
            <person name="Nagy L.G."/>
        </authorList>
    </citation>
    <scope>NUCLEOTIDE SEQUENCE [LARGE SCALE GENOMIC DNA]</scope>
    <source>
        <strain evidence="2 3">CBS 166.37</strain>
    </source>
</reference>
<dbReference type="STRING" id="68775.A0A5C3LNF5"/>
<dbReference type="GO" id="GO:0004674">
    <property type="term" value="F:protein serine/threonine kinase activity"/>
    <property type="evidence" value="ECO:0007669"/>
    <property type="project" value="TreeGrafter"/>
</dbReference>
<keyword evidence="3" id="KW-1185">Reference proteome</keyword>
<keyword evidence="2" id="KW-0418">Kinase</keyword>
<gene>
    <name evidence="2" type="ORF">BDQ12DRAFT_583937</name>
</gene>
<dbReference type="AlphaFoldDB" id="A0A5C3LNF5"/>
<protein>
    <submittedName>
        <fullName evidence="2">Kinase-like domain-containing protein</fullName>
    </submittedName>
</protein>
<feature type="non-terminal residue" evidence="2">
    <location>
        <position position="1"/>
    </location>
</feature>
<dbReference type="PROSITE" id="PS50011">
    <property type="entry name" value="PROTEIN_KINASE_DOM"/>
    <property type="match status" value="1"/>
</dbReference>
<dbReference type="GO" id="GO:0005524">
    <property type="term" value="F:ATP binding"/>
    <property type="evidence" value="ECO:0007669"/>
    <property type="project" value="InterPro"/>
</dbReference>
<dbReference type="InterPro" id="IPR000719">
    <property type="entry name" value="Prot_kinase_dom"/>
</dbReference>
<dbReference type="Gene3D" id="1.10.510.10">
    <property type="entry name" value="Transferase(Phosphotransferase) domain 1"/>
    <property type="match status" value="1"/>
</dbReference>
<feature type="domain" description="Protein kinase" evidence="1">
    <location>
        <begin position="1"/>
        <end position="218"/>
    </location>
</feature>
<dbReference type="PANTHER" id="PTHR44329:SF214">
    <property type="entry name" value="PROTEIN KINASE DOMAIN-CONTAINING PROTEIN"/>
    <property type="match status" value="1"/>
</dbReference>
<dbReference type="OrthoDB" id="346907at2759"/>
<feature type="non-terminal residue" evidence="2">
    <location>
        <position position="218"/>
    </location>
</feature>